<dbReference type="AlphaFoldDB" id="A0A2A4FMZ4"/>
<sequence>MSTVTVVGLDLAKHVFQVHCIDTEGRVVLNRSLRRREVADFFRRLPPCRVGMEACGSAHHWGRTLISLGHDVKLMPPAYVKPYVRRQKNDAADAEAICEAVTRPSMRFVTVRSIENQAVLMRHKVRELIVAQRTQLLNALRGHLAEAGVIAAQGACNARALAALVAAGDDEVPTCVVQALLPLVEQLRHLDAAIAEADKAILEAARGSADARLLMSIPGIGSLTANAFVATLGPDGVGQFSGPREFAAFLGLVPRQRSSGGKERLGRITKMGNVYLRKLLVVGAHAVLHHHARHEDPLRLWARKLLATKPFKLVAVAIANKLARIAFALLSRQARYAA</sequence>
<feature type="domain" description="Transposase IS116/IS110/IS902 C-terminal" evidence="2">
    <location>
        <begin position="211"/>
        <end position="294"/>
    </location>
</feature>
<dbReference type="InterPro" id="IPR047650">
    <property type="entry name" value="Transpos_IS110"/>
</dbReference>
<dbReference type="GO" id="GO:0006313">
    <property type="term" value="P:DNA transposition"/>
    <property type="evidence" value="ECO:0007669"/>
    <property type="project" value="InterPro"/>
</dbReference>
<keyword evidence="4" id="KW-1185">Reference proteome</keyword>
<dbReference type="KEGG" id="rdi:CMV14_10540"/>
<accession>A0A2A4FMZ4</accession>
<evidence type="ECO:0000259" key="1">
    <source>
        <dbReference type="Pfam" id="PF01548"/>
    </source>
</evidence>
<dbReference type="Proteomes" id="UP000218934">
    <property type="component" value="Unassembled WGS sequence"/>
</dbReference>
<dbReference type="EMBL" id="NWUF01000078">
    <property type="protein sequence ID" value="PCE39537.1"/>
    <property type="molecule type" value="Genomic_DNA"/>
</dbReference>
<dbReference type="OrthoDB" id="5289737at2"/>
<reference evidence="3 4" key="1">
    <citation type="submission" date="2017-09" db="EMBL/GenBank/DDBJ databases">
        <title>The Catabolism of 3,6-Dichlorosalicylic acid is Initiated by the Cytochrome P450 Monooxygenase DsmABC in Rhizorhabdus dicambivorans Ndbn-20.</title>
        <authorList>
            <person name="Na L."/>
        </authorList>
    </citation>
    <scope>NUCLEOTIDE SEQUENCE [LARGE SCALE GENOMIC DNA]</scope>
    <source>
        <strain evidence="3 4">Ndbn-20m</strain>
    </source>
</reference>
<dbReference type="Pfam" id="PF02371">
    <property type="entry name" value="Transposase_20"/>
    <property type="match status" value="1"/>
</dbReference>
<dbReference type="KEGG" id="rdi:CMV14_08825"/>
<evidence type="ECO:0000259" key="2">
    <source>
        <dbReference type="Pfam" id="PF02371"/>
    </source>
</evidence>
<protein>
    <submittedName>
        <fullName evidence="3">IS110 family transposase</fullName>
    </submittedName>
</protein>
<gene>
    <name evidence="3" type="ORF">COO09_25050</name>
</gene>
<dbReference type="NCBIfam" id="NF033542">
    <property type="entry name" value="transpos_IS110"/>
    <property type="match status" value="1"/>
</dbReference>
<evidence type="ECO:0000313" key="4">
    <source>
        <dbReference type="Proteomes" id="UP000218934"/>
    </source>
</evidence>
<dbReference type="GO" id="GO:0003677">
    <property type="term" value="F:DNA binding"/>
    <property type="evidence" value="ECO:0007669"/>
    <property type="project" value="InterPro"/>
</dbReference>
<comment type="caution">
    <text evidence="3">The sequence shown here is derived from an EMBL/GenBank/DDBJ whole genome shotgun (WGS) entry which is preliminary data.</text>
</comment>
<name>A0A2A4FMZ4_9SPHN</name>
<dbReference type="Pfam" id="PF01548">
    <property type="entry name" value="DEDD_Tnp_IS110"/>
    <property type="match status" value="1"/>
</dbReference>
<evidence type="ECO:0000313" key="3">
    <source>
        <dbReference type="EMBL" id="PCE39537.1"/>
    </source>
</evidence>
<feature type="domain" description="Transposase IS110-like N-terminal" evidence="1">
    <location>
        <begin position="7"/>
        <end position="146"/>
    </location>
</feature>
<dbReference type="RefSeq" id="WP_096367840.1">
    <property type="nucleotide sequence ID" value="NZ_CP023449.1"/>
</dbReference>
<dbReference type="GO" id="GO:0004803">
    <property type="term" value="F:transposase activity"/>
    <property type="evidence" value="ECO:0007669"/>
    <property type="project" value="InterPro"/>
</dbReference>
<dbReference type="InterPro" id="IPR003346">
    <property type="entry name" value="Transposase_20"/>
</dbReference>
<proteinExistence type="predicted"/>
<dbReference type="InterPro" id="IPR002525">
    <property type="entry name" value="Transp_IS110-like_N"/>
</dbReference>
<organism evidence="3 4">
    <name type="scientific">Rhizorhabdus dicambivorans</name>
    <dbReference type="NCBI Taxonomy" id="1850238"/>
    <lineage>
        <taxon>Bacteria</taxon>
        <taxon>Pseudomonadati</taxon>
        <taxon>Pseudomonadota</taxon>
        <taxon>Alphaproteobacteria</taxon>
        <taxon>Sphingomonadales</taxon>
        <taxon>Sphingomonadaceae</taxon>
        <taxon>Rhizorhabdus</taxon>
    </lineage>
</organism>
<dbReference type="PANTHER" id="PTHR33055:SF3">
    <property type="entry name" value="PUTATIVE TRANSPOSASE FOR IS117-RELATED"/>
    <property type="match status" value="1"/>
</dbReference>
<dbReference type="PANTHER" id="PTHR33055">
    <property type="entry name" value="TRANSPOSASE FOR INSERTION SEQUENCE ELEMENT IS1111A"/>
    <property type="match status" value="1"/>
</dbReference>